<dbReference type="PANTHER" id="PTHR46300">
    <property type="entry name" value="P450, PUTATIVE (EUROFUNG)-RELATED-RELATED"/>
    <property type="match status" value="1"/>
</dbReference>
<comment type="pathway">
    <text evidence="2">Secondary metabolite biosynthesis.</text>
</comment>
<evidence type="ECO:0000313" key="13">
    <source>
        <dbReference type="Proteomes" id="UP001219525"/>
    </source>
</evidence>
<comment type="caution">
    <text evidence="12">The sequence shown here is derived from an EMBL/GenBank/DDBJ whole genome shotgun (WGS) entry which is preliminary data.</text>
</comment>
<name>A0AAD6YMQ1_9AGAR</name>
<sequence length="452" mass="51048">MLIQEKHLLVAGIGLVFSLFYHHFFVRRKGVHPPGPFRWPLVGNLFQVPRSQAWIEFTKWKREYGQTGSGDVCGFGATLVLRNYDQTAKETRKLLHTELNPRAVQQHSKLFEEKAQELCHSNIERPEDFLKHIRHMVVSIIMMVTYGHHVSNEEDEFVEMAQKVMENLSMSLQPNRFLVDSLPLLRYVPQWFPGAKFQRLAAEARLSLHQFLNAPFSAAVRRIESHTALPSLITNILTSSSKTIDVEILKAAAGEMYGGMNCAFVISSFYLAMVYHPEVQSKAYAEILSVLGPGRLPSIADRSSLPYVNAIVQECLRWNPPFPFAGHCLSTDDIYRGFLIPSGTFVMANTWALTHDETLYPNPNEFNPDRFAYVEDGNRLMPNELIFGWGRRSCPGSHLAESVIFTAVATTLALCEIRPEVDITGKEILPPGDFANTGALKYDFVYTGCCNC</sequence>
<dbReference type="PANTHER" id="PTHR46300:SF7">
    <property type="entry name" value="P450, PUTATIVE (EUROFUNG)-RELATED"/>
    <property type="match status" value="1"/>
</dbReference>
<dbReference type="InterPro" id="IPR001128">
    <property type="entry name" value="Cyt_P450"/>
</dbReference>
<dbReference type="AlphaFoldDB" id="A0AAD6YMQ1"/>
<comment type="cofactor">
    <cofactor evidence="1 9">
        <name>heme</name>
        <dbReference type="ChEBI" id="CHEBI:30413"/>
    </cofactor>
</comment>
<protein>
    <submittedName>
        <fullName evidence="12">Cytochrome P450</fullName>
    </submittedName>
</protein>
<dbReference type="EMBL" id="JARJCW010000005">
    <property type="protein sequence ID" value="KAJ7224128.1"/>
    <property type="molecule type" value="Genomic_DNA"/>
</dbReference>
<gene>
    <name evidence="12" type="ORF">GGX14DRAFT_351106</name>
</gene>
<evidence type="ECO:0000256" key="10">
    <source>
        <dbReference type="RuleBase" id="RU000461"/>
    </source>
</evidence>
<dbReference type="Pfam" id="PF00067">
    <property type="entry name" value="p450"/>
    <property type="match status" value="1"/>
</dbReference>
<keyword evidence="6 10" id="KW-0560">Oxidoreductase</keyword>
<evidence type="ECO:0000256" key="9">
    <source>
        <dbReference type="PIRSR" id="PIRSR602401-1"/>
    </source>
</evidence>
<dbReference type="InterPro" id="IPR036396">
    <property type="entry name" value="Cyt_P450_sf"/>
</dbReference>
<evidence type="ECO:0000256" key="3">
    <source>
        <dbReference type="ARBA" id="ARBA00010617"/>
    </source>
</evidence>
<organism evidence="12 13">
    <name type="scientific">Mycena pura</name>
    <dbReference type="NCBI Taxonomy" id="153505"/>
    <lineage>
        <taxon>Eukaryota</taxon>
        <taxon>Fungi</taxon>
        <taxon>Dikarya</taxon>
        <taxon>Basidiomycota</taxon>
        <taxon>Agaricomycotina</taxon>
        <taxon>Agaricomycetes</taxon>
        <taxon>Agaricomycetidae</taxon>
        <taxon>Agaricales</taxon>
        <taxon>Marasmiineae</taxon>
        <taxon>Mycenaceae</taxon>
        <taxon>Mycena</taxon>
    </lineage>
</organism>
<reference evidence="12" key="1">
    <citation type="submission" date="2023-03" db="EMBL/GenBank/DDBJ databases">
        <title>Massive genome expansion in bonnet fungi (Mycena s.s.) driven by repeated elements and novel gene families across ecological guilds.</title>
        <authorList>
            <consortium name="Lawrence Berkeley National Laboratory"/>
            <person name="Harder C.B."/>
            <person name="Miyauchi S."/>
            <person name="Viragh M."/>
            <person name="Kuo A."/>
            <person name="Thoen E."/>
            <person name="Andreopoulos B."/>
            <person name="Lu D."/>
            <person name="Skrede I."/>
            <person name="Drula E."/>
            <person name="Henrissat B."/>
            <person name="Morin E."/>
            <person name="Kohler A."/>
            <person name="Barry K."/>
            <person name="LaButti K."/>
            <person name="Morin E."/>
            <person name="Salamov A."/>
            <person name="Lipzen A."/>
            <person name="Mereny Z."/>
            <person name="Hegedus B."/>
            <person name="Baldrian P."/>
            <person name="Stursova M."/>
            <person name="Weitz H."/>
            <person name="Taylor A."/>
            <person name="Grigoriev I.V."/>
            <person name="Nagy L.G."/>
            <person name="Martin F."/>
            <person name="Kauserud H."/>
        </authorList>
    </citation>
    <scope>NUCLEOTIDE SEQUENCE</scope>
    <source>
        <strain evidence="12">9144</strain>
    </source>
</reference>
<evidence type="ECO:0000256" key="4">
    <source>
        <dbReference type="ARBA" id="ARBA00022617"/>
    </source>
</evidence>
<dbReference type="GO" id="GO:0004497">
    <property type="term" value="F:monooxygenase activity"/>
    <property type="evidence" value="ECO:0007669"/>
    <property type="project" value="UniProtKB-KW"/>
</dbReference>
<keyword evidence="4 9" id="KW-0349">Heme</keyword>
<dbReference type="PROSITE" id="PS00086">
    <property type="entry name" value="CYTOCHROME_P450"/>
    <property type="match status" value="1"/>
</dbReference>
<proteinExistence type="inferred from homology"/>
<evidence type="ECO:0000256" key="5">
    <source>
        <dbReference type="ARBA" id="ARBA00022723"/>
    </source>
</evidence>
<evidence type="ECO:0000313" key="12">
    <source>
        <dbReference type="EMBL" id="KAJ7224128.1"/>
    </source>
</evidence>
<dbReference type="InterPro" id="IPR002401">
    <property type="entry name" value="Cyt_P450_E_grp-I"/>
</dbReference>
<dbReference type="PRINTS" id="PR00463">
    <property type="entry name" value="EP450I"/>
</dbReference>
<keyword evidence="11" id="KW-0812">Transmembrane</keyword>
<dbReference type="Gene3D" id="1.10.630.10">
    <property type="entry name" value="Cytochrome P450"/>
    <property type="match status" value="1"/>
</dbReference>
<evidence type="ECO:0000256" key="6">
    <source>
        <dbReference type="ARBA" id="ARBA00023002"/>
    </source>
</evidence>
<evidence type="ECO:0000256" key="8">
    <source>
        <dbReference type="ARBA" id="ARBA00023033"/>
    </source>
</evidence>
<dbReference type="GO" id="GO:0020037">
    <property type="term" value="F:heme binding"/>
    <property type="evidence" value="ECO:0007669"/>
    <property type="project" value="InterPro"/>
</dbReference>
<evidence type="ECO:0000256" key="11">
    <source>
        <dbReference type="SAM" id="Phobius"/>
    </source>
</evidence>
<keyword evidence="7 9" id="KW-0408">Iron</keyword>
<dbReference type="Proteomes" id="UP001219525">
    <property type="component" value="Unassembled WGS sequence"/>
</dbReference>
<evidence type="ECO:0000256" key="1">
    <source>
        <dbReference type="ARBA" id="ARBA00001971"/>
    </source>
</evidence>
<feature type="transmembrane region" description="Helical" evidence="11">
    <location>
        <begin position="7"/>
        <end position="26"/>
    </location>
</feature>
<evidence type="ECO:0000256" key="2">
    <source>
        <dbReference type="ARBA" id="ARBA00005179"/>
    </source>
</evidence>
<keyword evidence="13" id="KW-1185">Reference proteome</keyword>
<dbReference type="GO" id="GO:0016705">
    <property type="term" value="F:oxidoreductase activity, acting on paired donors, with incorporation or reduction of molecular oxygen"/>
    <property type="evidence" value="ECO:0007669"/>
    <property type="project" value="InterPro"/>
</dbReference>
<comment type="similarity">
    <text evidence="3 10">Belongs to the cytochrome P450 family.</text>
</comment>
<keyword evidence="11" id="KW-0472">Membrane</keyword>
<keyword evidence="8 10" id="KW-0503">Monooxygenase</keyword>
<dbReference type="CDD" id="cd11065">
    <property type="entry name" value="CYP64-like"/>
    <property type="match status" value="1"/>
</dbReference>
<keyword evidence="11" id="KW-1133">Transmembrane helix</keyword>
<dbReference type="PRINTS" id="PR00385">
    <property type="entry name" value="P450"/>
</dbReference>
<dbReference type="InterPro" id="IPR017972">
    <property type="entry name" value="Cyt_P450_CS"/>
</dbReference>
<accession>A0AAD6YMQ1</accession>
<keyword evidence="5 9" id="KW-0479">Metal-binding</keyword>
<dbReference type="GO" id="GO:0005506">
    <property type="term" value="F:iron ion binding"/>
    <property type="evidence" value="ECO:0007669"/>
    <property type="project" value="InterPro"/>
</dbReference>
<dbReference type="InterPro" id="IPR050364">
    <property type="entry name" value="Cytochrome_P450_fung"/>
</dbReference>
<evidence type="ECO:0000256" key="7">
    <source>
        <dbReference type="ARBA" id="ARBA00023004"/>
    </source>
</evidence>
<feature type="binding site" description="axial binding residue" evidence="9">
    <location>
        <position position="394"/>
    </location>
    <ligand>
        <name>heme</name>
        <dbReference type="ChEBI" id="CHEBI:30413"/>
    </ligand>
    <ligandPart>
        <name>Fe</name>
        <dbReference type="ChEBI" id="CHEBI:18248"/>
    </ligandPart>
</feature>
<dbReference type="SUPFAM" id="SSF48264">
    <property type="entry name" value="Cytochrome P450"/>
    <property type="match status" value="1"/>
</dbReference>